<gene>
    <name evidence="3" type="ORF">Apa02nite_098830</name>
</gene>
<dbReference type="Proteomes" id="UP000624709">
    <property type="component" value="Unassembled WGS sequence"/>
</dbReference>
<protein>
    <submittedName>
        <fullName evidence="3">Enoyl-CoA hydratase/isomerase family protein</fullName>
    </submittedName>
</protein>
<dbReference type="NCBIfam" id="NF005699">
    <property type="entry name" value="PRK07509.1"/>
    <property type="match status" value="1"/>
</dbReference>
<reference evidence="3 4" key="1">
    <citation type="submission" date="2021-01" db="EMBL/GenBank/DDBJ databases">
        <title>Whole genome shotgun sequence of Actinoplanes palleronii NBRC 14916.</title>
        <authorList>
            <person name="Komaki H."/>
            <person name="Tamura T."/>
        </authorList>
    </citation>
    <scope>NUCLEOTIDE SEQUENCE [LARGE SCALE GENOMIC DNA]</scope>
    <source>
        <strain evidence="3 4">NBRC 14916</strain>
    </source>
</reference>
<dbReference type="Gene3D" id="3.90.226.10">
    <property type="entry name" value="2-enoyl-CoA Hydratase, Chain A, domain 1"/>
    <property type="match status" value="1"/>
</dbReference>
<proteinExistence type="inferred from homology"/>
<dbReference type="InterPro" id="IPR001753">
    <property type="entry name" value="Enoyl-CoA_hydra/iso"/>
</dbReference>
<dbReference type="EMBL" id="BOMS01000189">
    <property type="protein sequence ID" value="GIE73775.1"/>
    <property type="molecule type" value="Genomic_DNA"/>
</dbReference>
<dbReference type="PANTHER" id="PTHR43149">
    <property type="entry name" value="ENOYL-COA HYDRATASE"/>
    <property type="match status" value="1"/>
</dbReference>
<comment type="caution">
    <text evidence="3">The sequence shown here is derived from an EMBL/GenBank/DDBJ whole genome shotgun (WGS) entry which is preliminary data.</text>
</comment>
<evidence type="ECO:0000256" key="2">
    <source>
        <dbReference type="RuleBase" id="RU003707"/>
    </source>
</evidence>
<dbReference type="InterPro" id="IPR018376">
    <property type="entry name" value="Enoyl-CoA_hyd/isom_CS"/>
</dbReference>
<dbReference type="PROSITE" id="PS00166">
    <property type="entry name" value="ENOYL_COA_HYDRATASE"/>
    <property type="match status" value="1"/>
</dbReference>
<dbReference type="InterPro" id="IPR029045">
    <property type="entry name" value="ClpP/crotonase-like_dom_sf"/>
</dbReference>
<evidence type="ECO:0000313" key="4">
    <source>
        <dbReference type="Proteomes" id="UP000624709"/>
    </source>
</evidence>
<name>A0ABQ4BSW6_9ACTN</name>
<dbReference type="InterPro" id="IPR045002">
    <property type="entry name" value="Ech1-like"/>
</dbReference>
<dbReference type="SUPFAM" id="SSF52096">
    <property type="entry name" value="ClpP/crotonase"/>
    <property type="match status" value="1"/>
</dbReference>
<dbReference type="PANTHER" id="PTHR43149:SF1">
    <property type="entry name" value="DELTA(3,5)-DELTA(2,4)-DIENOYL-COA ISOMERASE, MITOCHONDRIAL"/>
    <property type="match status" value="1"/>
</dbReference>
<keyword evidence="4" id="KW-1185">Reference proteome</keyword>
<evidence type="ECO:0000313" key="3">
    <source>
        <dbReference type="EMBL" id="GIE73775.1"/>
    </source>
</evidence>
<comment type="similarity">
    <text evidence="1 2">Belongs to the enoyl-CoA hydratase/isomerase family.</text>
</comment>
<accession>A0ABQ4BSW6</accession>
<sequence length="274" mass="30249">MEKTVRYVTVQVDNGIAQVRLNRPDKLNALVLDTLYELIAVARQLRKDRTVRAVVIAGEGASFTAGLDIAGTMRSPGRIVRAFVPAPWRGTNVFQEACWAWRRIPVPVIAAVHGHCYGGGVQIALAADLRFATPDSKWSVMEGKWGIIPDMTGMRSLTEVVGIDVAKKLTMTAEQFSGADADRLGLVTELHDDPIKAATAFAESLLPKSPDALAAAKRLIDRAQTGSARRTFARERWEQIRLLRLPNTAALRRAVLKKESPVFGPRARRIRPWH</sequence>
<organism evidence="3 4">
    <name type="scientific">Actinoplanes palleronii</name>
    <dbReference type="NCBI Taxonomy" id="113570"/>
    <lineage>
        <taxon>Bacteria</taxon>
        <taxon>Bacillati</taxon>
        <taxon>Actinomycetota</taxon>
        <taxon>Actinomycetes</taxon>
        <taxon>Micromonosporales</taxon>
        <taxon>Micromonosporaceae</taxon>
        <taxon>Actinoplanes</taxon>
    </lineage>
</organism>
<evidence type="ECO:0000256" key="1">
    <source>
        <dbReference type="ARBA" id="ARBA00005254"/>
    </source>
</evidence>
<dbReference type="CDD" id="cd06558">
    <property type="entry name" value="crotonase-like"/>
    <property type="match status" value="1"/>
</dbReference>
<dbReference type="Pfam" id="PF00378">
    <property type="entry name" value="ECH_1"/>
    <property type="match status" value="1"/>
</dbReference>